<protein>
    <recommendedName>
        <fullName evidence="3">NAD-dependent epimerase/dehydratase domain-containing protein</fullName>
    </recommendedName>
</protein>
<comment type="similarity">
    <text evidence="2">Belongs to the NAD(P)-dependent epimerase/dehydratase family.</text>
</comment>
<dbReference type="Pfam" id="PF01370">
    <property type="entry name" value="Epimerase"/>
    <property type="match status" value="1"/>
</dbReference>
<dbReference type="Proteomes" id="UP000188174">
    <property type="component" value="Plasmid unnamed1"/>
</dbReference>
<dbReference type="PANTHER" id="PTHR43000">
    <property type="entry name" value="DTDP-D-GLUCOSE 4,6-DEHYDRATASE-RELATED"/>
    <property type="match status" value="1"/>
</dbReference>
<dbReference type="RefSeq" id="WP_077293920.1">
    <property type="nucleotide sequence ID" value="NZ_CP019631.1"/>
</dbReference>
<geneLocation type="plasmid" evidence="4 5">
    <name>unnamed1</name>
</geneLocation>
<dbReference type="SUPFAM" id="SSF51735">
    <property type="entry name" value="NAD(P)-binding Rossmann-fold domains"/>
    <property type="match status" value="1"/>
</dbReference>
<evidence type="ECO:0000256" key="1">
    <source>
        <dbReference type="ARBA" id="ARBA00005125"/>
    </source>
</evidence>
<feature type="domain" description="NAD-dependent epimerase/dehydratase" evidence="3">
    <location>
        <begin position="4"/>
        <end position="239"/>
    </location>
</feature>
<accession>A0ABM6IB99</accession>
<evidence type="ECO:0000313" key="5">
    <source>
        <dbReference type="Proteomes" id="UP000188174"/>
    </source>
</evidence>
<sequence length="320" mass="34801">MARVLITGASGFIGSNLTRACLKRGDEVSVILRPCSSTGRIADIASRVGLYRLDVTDARALHSCLAKARPEIVFHVGARTRFENRPDLQDLADSVEENVSPLIALLSGLAACDCPPRTFVRTGTIAEYGDCPTPFTETERERPGGSYAASLLAGTHYLEMAQPRLPFFAVTARLALTYGPGQSESFLIPRAITQLLAGQKVSVRSPLDRRDLIHVDDVTTALMMLGDNPEGAGPVVNVGTGDSPTVAEVMRTLIKLTDADVDLVKFSDQVRDPVELIVSAERIRERLGWSAEIKLQDGLERTVKWARENIIPNFATEMQA</sequence>
<keyword evidence="4" id="KW-0614">Plasmid</keyword>
<organism evidence="4 5">
    <name type="scientific">Roseibium algicola</name>
    <dbReference type="NCBI Taxonomy" id="2857014"/>
    <lineage>
        <taxon>Bacteria</taxon>
        <taxon>Pseudomonadati</taxon>
        <taxon>Pseudomonadota</taxon>
        <taxon>Alphaproteobacteria</taxon>
        <taxon>Hyphomicrobiales</taxon>
        <taxon>Stappiaceae</taxon>
        <taxon>Roseibium</taxon>
    </lineage>
</organism>
<comment type="pathway">
    <text evidence="1">Bacterial outer membrane biogenesis; LPS O-antigen biosynthesis.</text>
</comment>
<evidence type="ECO:0000256" key="2">
    <source>
        <dbReference type="ARBA" id="ARBA00007637"/>
    </source>
</evidence>
<dbReference type="EMBL" id="CP019631">
    <property type="protein sequence ID" value="AQQ07801.1"/>
    <property type="molecule type" value="Genomic_DNA"/>
</dbReference>
<evidence type="ECO:0000259" key="3">
    <source>
        <dbReference type="Pfam" id="PF01370"/>
    </source>
</evidence>
<dbReference type="Gene3D" id="3.40.50.720">
    <property type="entry name" value="NAD(P)-binding Rossmann-like Domain"/>
    <property type="match status" value="1"/>
</dbReference>
<name>A0ABM6IB99_9HYPH</name>
<evidence type="ECO:0000313" key="4">
    <source>
        <dbReference type="EMBL" id="AQQ07801.1"/>
    </source>
</evidence>
<gene>
    <name evidence="4" type="ORF">B0E33_28715</name>
</gene>
<dbReference type="InterPro" id="IPR036291">
    <property type="entry name" value="NAD(P)-bd_dom_sf"/>
</dbReference>
<keyword evidence="5" id="KW-1185">Reference proteome</keyword>
<reference evidence="4 5" key="1">
    <citation type="submission" date="2017-02" db="EMBL/GenBank/DDBJ databases">
        <authorList>
            <person name="Jeong S."/>
        </authorList>
    </citation>
    <scope>NUCLEOTIDE SEQUENCE [LARGE SCALE GENOMIC DNA]</scope>
    <source>
        <strain evidence="4 5">RMAR6-6</strain>
        <plasmid evidence="4 5">unnamed1</plasmid>
    </source>
</reference>
<dbReference type="InterPro" id="IPR001509">
    <property type="entry name" value="Epimerase_deHydtase"/>
</dbReference>
<proteinExistence type="inferred from homology"/>